<dbReference type="Pfam" id="PF13417">
    <property type="entry name" value="GST_N_3"/>
    <property type="match status" value="1"/>
</dbReference>
<dbReference type="AlphaFoldDB" id="A0A8H7PAU5"/>
<dbReference type="PROSITE" id="PS50404">
    <property type="entry name" value="GST_NTER"/>
    <property type="match status" value="1"/>
</dbReference>
<dbReference type="InterPro" id="IPR036249">
    <property type="entry name" value="Thioredoxin-like_sf"/>
</dbReference>
<proteinExistence type="predicted"/>
<protein>
    <recommendedName>
        <fullName evidence="1">GST N-terminal domain-containing protein</fullName>
    </recommendedName>
</protein>
<dbReference type="CDD" id="cd00570">
    <property type="entry name" value="GST_N_family"/>
    <property type="match status" value="1"/>
</dbReference>
<dbReference type="SUPFAM" id="SSF47616">
    <property type="entry name" value="GST C-terminal domain-like"/>
    <property type="match status" value="1"/>
</dbReference>
<comment type="caution">
    <text evidence="2">The sequence shown here is derived from an EMBL/GenBank/DDBJ whole genome shotgun (WGS) entry which is preliminary data.</text>
</comment>
<evidence type="ECO:0000259" key="1">
    <source>
        <dbReference type="PROSITE" id="PS50404"/>
    </source>
</evidence>
<sequence>MSPPVVLYHYDLSPYAAKIKDALALKKIPHKRVEVSWIAPRPELSEILGIPYRRIPVLAIGNDVYCDSNMIALALERRFPASEGYGTLFPPRRGTNKVDQGIMKAFSVFFIDNAVFHGATDHIPYERLTPEFIVDRSSFRGHYIDVPAIAARREEVKSTLSSYLHLIEEQLVDGRDWLLDTEGPSLADNAAYFVFYWMKDFMRSLDDLWDPVRFPRSMEWISRMTTLLEDLRKENAAPFEAITGQEAAKLISSSQPEDLDIIGFDSVEASRLNVARGEVVTVMPRDHGQVPTCGKLLALSQEEVVIETGSDTIILRCHFPRLNFSIRPKRDSDSGTAKL</sequence>
<gene>
    <name evidence="2" type="ORF">IEO21_00886</name>
</gene>
<reference evidence="2" key="1">
    <citation type="submission" date="2020-11" db="EMBL/GenBank/DDBJ databases">
        <authorList>
            <person name="Koelle M."/>
            <person name="Horta M.A.C."/>
            <person name="Nowrousian M."/>
            <person name="Ohm R.A."/>
            <person name="Benz P."/>
            <person name="Pilgard A."/>
        </authorList>
    </citation>
    <scope>NUCLEOTIDE SEQUENCE</scope>
    <source>
        <strain evidence="2">FPRL280</strain>
    </source>
</reference>
<dbReference type="InterPro" id="IPR058268">
    <property type="entry name" value="DUF7962"/>
</dbReference>
<dbReference type="CDD" id="cd00299">
    <property type="entry name" value="GST_C_family"/>
    <property type="match status" value="1"/>
</dbReference>
<evidence type="ECO:0000313" key="3">
    <source>
        <dbReference type="Proteomes" id="UP000639403"/>
    </source>
</evidence>
<organism evidence="2 3">
    <name type="scientific">Rhodonia placenta</name>
    <dbReference type="NCBI Taxonomy" id="104341"/>
    <lineage>
        <taxon>Eukaryota</taxon>
        <taxon>Fungi</taxon>
        <taxon>Dikarya</taxon>
        <taxon>Basidiomycota</taxon>
        <taxon>Agaricomycotina</taxon>
        <taxon>Agaricomycetes</taxon>
        <taxon>Polyporales</taxon>
        <taxon>Adustoporiaceae</taxon>
        <taxon>Rhodonia</taxon>
    </lineage>
</organism>
<dbReference type="Pfam" id="PF25907">
    <property type="entry name" value="DUF7962"/>
    <property type="match status" value="1"/>
</dbReference>
<dbReference type="Proteomes" id="UP000639403">
    <property type="component" value="Unassembled WGS sequence"/>
</dbReference>
<dbReference type="EMBL" id="JADOXO010000005">
    <property type="protein sequence ID" value="KAF9821278.1"/>
    <property type="molecule type" value="Genomic_DNA"/>
</dbReference>
<dbReference type="Gene3D" id="3.40.30.110">
    <property type="match status" value="2"/>
</dbReference>
<dbReference type="InterPro" id="IPR004045">
    <property type="entry name" value="Glutathione_S-Trfase_N"/>
</dbReference>
<dbReference type="InterPro" id="IPR036282">
    <property type="entry name" value="Glutathione-S-Trfase_C_sf"/>
</dbReference>
<evidence type="ECO:0000313" key="2">
    <source>
        <dbReference type="EMBL" id="KAF9821278.1"/>
    </source>
</evidence>
<reference evidence="2" key="2">
    <citation type="journal article" name="Front. Microbiol.">
        <title>Degradative Capacity of Two Strains of Rhodonia placenta: From Phenotype to Genotype.</title>
        <authorList>
            <person name="Kolle M."/>
            <person name="Horta M.A.C."/>
            <person name="Nowrousian M."/>
            <person name="Ohm R.A."/>
            <person name="Benz J.P."/>
            <person name="Pilgard A."/>
        </authorList>
    </citation>
    <scope>NUCLEOTIDE SEQUENCE</scope>
    <source>
        <strain evidence="2">FPRL280</strain>
    </source>
</reference>
<name>A0A8H7PAU5_9APHY</name>
<dbReference type="SUPFAM" id="SSF52833">
    <property type="entry name" value="Thioredoxin-like"/>
    <property type="match status" value="1"/>
</dbReference>
<feature type="domain" description="GST N-terminal" evidence="1">
    <location>
        <begin position="3"/>
        <end position="83"/>
    </location>
</feature>
<accession>A0A8H7PAU5</accession>